<proteinExistence type="predicted"/>
<evidence type="ECO:0000313" key="2">
    <source>
        <dbReference type="Proteomes" id="UP000184330"/>
    </source>
</evidence>
<accession>A0A1L7X4A1</accession>
<sequence length="201" mass="22480">MGSSIENLENAERCPRRNIAMQNLDIFPARWPKTHQLGVRQMHRNLQGSKMPVGIADNALLKDHDAFWMSLRKGATASSYELAQEILHGINEIAENRLICNFGVALKLFPSPQISKVSNPLCQDATIATWKPAVEGSKIPVNAMLYHVTSIAQETEALHHKKQDRAQCHINIKISNSFDTYGGHEQLCFASRDFSFVASPK</sequence>
<reference evidence="1 2" key="1">
    <citation type="submission" date="2016-03" db="EMBL/GenBank/DDBJ databases">
        <authorList>
            <person name="Ploux O."/>
        </authorList>
    </citation>
    <scope>NUCLEOTIDE SEQUENCE [LARGE SCALE GENOMIC DNA]</scope>
    <source>
        <strain evidence="1 2">UAMH 11012</strain>
    </source>
</reference>
<dbReference type="Proteomes" id="UP000184330">
    <property type="component" value="Unassembled WGS sequence"/>
</dbReference>
<gene>
    <name evidence="1" type="ORF">PAC_09752</name>
</gene>
<protein>
    <submittedName>
        <fullName evidence="1">Uncharacterized protein</fullName>
    </submittedName>
</protein>
<keyword evidence="2" id="KW-1185">Reference proteome</keyword>
<evidence type="ECO:0000313" key="1">
    <source>
        <dbReference type="EMBL" id="CZR59858.1"/>
    </source>
</evidence>
<dbReference type="EMBL" id="FJOG01000014">
    <property type="protein sequence ID" value="CZR59858.1"/>
    <property type="molecule type" value="Genomic_DNA"/>
</dbReference>
<name>A0A1L7X4A1_9HELO</name>
<organism evidence="1 2">
    <name type="scientific">Phialocephala subalpina</name>
    <dbReference type="NCBI Taxonomy" id="576137"/>
    <lineage>
        <taxon>Eukaryota</taxon>
        <taxon>Fungi</taxon>
        <taxon>Dikarya</taxon>
        <taxon>Ascomycota</taxon>
        <taxon>Pezizomycotina</taxon>
        <taxon>Leotiomycetes</taxon>
        <taxon>Helotiales</taxon>
        <taxon>Mollisiaceae</taxon>
        <taxon>Phialocephala</taxon>
        <taxon>Phialocephala fortinii species complex</taxon>
    </lineage>
</organism>
<dbReference type="AlphaFoldDB" id="A0A1L7X4A1"/>